<dbReference type="PRINTS" id="PR00080">
    <property type="entry name" value="SDRFAMILY"/>
</dbReference>
<keyword evidence="2" id="KW-0560">Oxidoreductase</keyword>
<dbReference type="PANTHER" id="PTHR42760:SF132">
    <property type="entry name" value="SHORT-CHAIN DEHYDROGENASE_REDUCTASE FAMILY PROTEIN"/>
    <property type="match status" value="1"/>
</dbReference>
<dbReference type="Pfam" id="PF13561">
    <property type="entry name" value="adh_short_C2"/>
    <property type="match status" value="1"/>
</dbReference>
<comment type="similarity">
    <text evidence="1">Belongs to the short-chain dehydrogenases/reductases (SDR) family.</text>
</comment>
<sequence length="272" mass="28873">MPQFPQRLAGRHALVTGGSRGIGKAVAIRFAQEGAVVAINHRNDPDAARETLEALNAATAQAGLPQAAHRIEVGDVSREQDLEAMFAALVSAWGRLDILVNNAGVQSETPGDTMTAEDIGRIIAVNLEGPAMASRIAIRHFLGRPGGGVILNTSSVHQVIPKPGYAAYAMSKAGLGHLTRTLALEFADKGVRVNAIGPGATVTAMNDAWRDDPQKRRAVESHIPMGFAADPEDMAPAYAFLASDEARYITGQSLFIDGGLTLYPDFKHNWSS</sequence>
<accession>A0AAU7JIV8</accession>
<dbReference type="RefSeq" id="WP_406856954.1">
    <property type="nucleotide sequence ID" value="NZ_CP157484.1"/>
</dbReference>
<evidence type="ECO:0000313" key="2">
    <source>
        <dbReference type="EMBL" id="XBO40100.1"/>
    </source>
</evidence>
<proteinExistence type="inferred from homology"/>
<dbReference type="EMBL" id="CP157484">
    <property type="protein sequence ID" value="XBO40100.1"/>
    <property type="molecule type" value="Genomic_DNA"/>
</dbReference>
<dbReference type="EC" id="1.1.1.47" evidence="2"/>
<dbReference type="NCBIfam" id="NF005559">
    <property type="entry name" value="PRK07231.1"/>
    <property type="match status" value="1"/>
</dbReference>
<dbReference type="SUPFAM" id="SSF51735">
    <property type="entry name" value="NAD(P)-binding Rossmann-fold domains"/>
    <property type="match status" value="1"/>
</dbReference>
<evidence type="ECO:0000256" key="1">
    <source>
        <dbReference type="ARBA" id="ARBA00006484"/>
    </source>
</evidence>
<reference evidence="2" key="1">
    <citation type="submission" date="2024-05" db="EMBL/GenBank/DDBJ databases">
        <authorList>
            <person name="Kim S."/>
            <person name="Heo J."/>
            <person name="Choi H."/>
            <person name="Choi Y."/>
            <person name="Kwon S.-W."/>
            <person name="Kim Y."/>
        </authorList>
    </citation>
    <scope>NUCLEOTIDE SEQUENCE</scope>
    <source>
        <strain evidence="2">KACC 23698</strain>
    </source>
</reference>
<gene>
    <name evidence="2" type="ORF">ABEG18_04780</name>
</gene>
<dbReference type="PROSITE" id="PS00061">
    <property type="entry name" value="ADH_SHORT"/>
    <property type="match status" value="1"/>
</dbReference>
<dbReference type="AlphaFoldDB" id="A0AAU7JIV8"/>
<name>A0AAU7JIV8_9HYPH</name>
<protein>
    <submittedName>
        <fullName evidence="2">Glucose 1-dehydrogenase</fullName>
        <ecNumber evidence="2">1.1.1.47</ecNumber>
    </submittedName>
</protein>
<dbReference type="GO" id="GO:0047936">
    <property type="term" value="F:glucose 1-dehydrogenase [NAD(P)+] activity"/>
    <property type="evidence" value="ECO:0007669"/>
    <property type="project" value="UniProtKB-EC"/>
</dbReference>
<organism evidence="2">
    <name type="scientific">Alsobacter sp. KACC 23698</name>
    <dbReference type="NCBI Taxonomy" id="3149229"/>
    <lineage>
        <taxon>Bacteria</taxon>
        <taxon>Pseudomonadati</taxon>
        <taxon>Pseudomonadota</taxon>
        <taxon>Alphaproteobacteria</taxon>
        <taxon>Hyphomicrobiales</taxon>
        <taxon>Alsobacteraceae</taxon>
        <taxon>Alsobacter</taxon>
    </lineage>
</organism>
<dbReference type="PRINTS" id="PR00081">
    <property type="entry name" value="GDHRDH"/>
</dbReference>
<dbReference type="FunFam" id="3.40.50.720:FF:000084">
    <property type="entry name" value="Short-chain dehydrogenase reductase"/>
    <property type="match status" value="1"/>
</dbReference>
<dbReference type="InterPro" id="IPR002347">
    <property type="entry name" value="SDR_fam"/>
</dbReference>
<dbReference type="InterPro" id="IPR036291">
    <property type="entry name" value="NAD(P)-bd_dom_sf"/>
</dbReference>
<dbReference type="Gene3D" id="3.40.50.720">
    <property type="entry name" value="NAD(P)-binding Rossmann-like Domain"/>
    <property type="match status" value="1"/>
</dbReference>
<dbReference type="InterPro" id="IPR020904">
    <property type="entry name" value="Sc_DH/Rdtase_CS"/>
</dbReference>
<dbReference type="PANTHER" id="PTHR42760">
    <property type="entry name" value="SHORT-CHAIN DEHYDROGENASES/REDUCTASES FAMILY MEMBER"/>
    <property type="match status" value="1"/>
</dbReference>